<keyword evidence="5" id="KW-0677">Repeat</keyword>
<evidence type="ECO:0000256" key="4">
    <source>
        <dbReference type="ARBA" id="ARBA00022723"/>
    </source>
</evidence>
<feature type="repeat" description="TPR" evidence="10">
    <location>
        <begin position="19"/>
        <end position="52"/>
    </location>
</feature>
<dbReference type="SMART" id="SM00156">
    <property type="entry name" value="PP2Ac"/>
    <property type="match status" value="1"/>
</dbReference>
<evidence type="ECO:0000256" key="1">
    <source>
        <dbReference type="ARBA" id="ARBA00001936"/>
    </source>
</evidence>
<evidence type="ECO:0000256" key="6">
    <source>
        <dbReference type="ARBA" id="ARBA00022801"/>
    </source>
</evidence>
<dbReference type="Gene3D" id="1.25.40.10">
    <property type="entry name" value="Tetratricopeptide repeat domain"/>
    <property type="match status" value="1"/>
</dbReference>
<dbReference type="Pfam" id="PF08321">
    <property type="entry name" value="PPP5"/>
    <property type="match status" value="1"/>
</dbReference>
<evidence type="ECO:0000256" key="7">
    <source>
        <dbReference type="ARBA" id="ARBA00022803"/>
    </source>
</evidence>
<dbReference type="Pfam" id="PF00149">
    <property type="entry name" value="Metallophos"/>
    <property type="match status" value="1"/>
</dbReference>
<dbReference type="Pfam" id="PF13181">
    <property type="entry name" value="TPR_8"/>
    <property type="match status" value="1"/>
</dbReference>
<evidence type="ECO:0000256" key="8">
    <source>
        <dbReference type="ARBA" id="ARBA00023211"/>
    </source>
</evidence>
<keyword evidence="6" id="KW-0378">Hydrolase</keyword>
<comment type="similarity">
    <text evidence="2">Belongs to the PPP phosphatase family. PP-5 (PP-T) subfamily.</text>
</comment>
<dbReference type="SUPFAM" id="SSF56300">
    <property type="entry name" value="Metallo-dependent phosphatases"/>
    <property type="match status" value="1"/>
</dbReference>
<dbReference type="SMART" id="SM00028">
    <property type="entry name" value="TPR"/>
    <property type="match status" value="3"/>
</dbReference>
<feature type="domain" description="Serine/threonine specific protein phosphatases" evidence="11">
    <location>
        <begin position="200"/>
        <end position="476"/>
    </location>
</feature>
<evidence type="ECO:0000256" key="9">
    <source>
        <dbReference type="PIRSR" id="PIRSR033096-1"/>
    </source>
</evidence>
<dbReference type="InterPro" id="IPR013235">
    <property type="entry name" value="PPP_dom"/>
</dbReference>
<dbReference type="InterPro" id="IPR004843">
    <property type="entry name" value="Calcineurin-like_PHP"/>
</dbReference>
<proteinExistence type="inferred from homology"/>
<dbReference type="PANTHER" id="PTHR45668">
    <property type="entry name" value="SERINE/THREONINE-PROTEIN PHOSPHATASE 5-RELATED"/>
    <property type="match status" value="1"/>
</dbReference>
<keyword evidence="4" id="KW-0479">Metal-binding</keyword>
<accession>A0A1D1ZWL3</accession>
<dbReference type="SUPFAM" id="SSF48452">
    <property type="entry name" value="TPR-like"/>
    <property type="match status" value="1"/>
</dbReference>
<protein>
    <recommendedName>
        <fullName evidence="3">protein-serine/threonine phosphatase</fullName>
        <ecNumber evidence="3">3.1.3.16</ecNumber>
    </recommendedName>
</protein>
<comment type="cofactor">
    <cofactor evidence="1">
        <name>Mn(2+)</name>
        <dbReference type="ChEBI" id="CHEBI:29035"/>
    </cofactor>
</comment>
<dbReference type="PANTHER" id="PTHR45668:SF5">
    <property type="entry name" value="SERINE_THREONINE-PROTEIN PHOSPHATASE 5"/>
    <property type="match status" value="1"/>
</dbReference>
<evidence type="ECO:0000256" key="5">
    <source>
        <dbReference type="ARBA" id="ARBA00022737"/>
    </source>
</evidence>
<dbReference type="Gene3D" id="3.60.21.10">
    <property type="match status" value="1"/>
</dbReference>
<dbReference type="InterPro" id="IPR019734">
    <property type="entry name" value="TPR_rpt"/>
</dbReference>
<organism evidence="12">
    <name type="scientific">Auxenochlorella protothecoides</name>
    <name type="common">Green microalga</name>
    <name type="synonym">Chlorella protothecoides</name>
    <dbReference type="NCBI Taxonomy" id="3075"/>
    <lineage>
        <taxon>Eukaryota</taxon>
        <taxon>Viridiplantae</taxon>
        <taxon>Chlorophyta</taxon>
        <taxon>core chlorophytes</taxon>
        <taxon>Trebouxiophyceae</taxon>
        <taxon>Chlorellales</taxon>
        <taxon>Chlorellaceae</taxon>
        <taxon>Auxenochlorella</taxon>
    </lineage>
</organism>
<dbReference type="EMBL" id="GDKF01007274">
    <property type="protein sequence ID" value="JAT71348.1"/>
    <property type="molecule type" value="Transcribed_RNA"/>
</dbReference>
<dbReference type="PIRSF" id="PIRSF033096">
    <property type="entry name" value="PPPtase_5"/>
    <property type="match status" value="1"/>
</dbReference>
<name>A0A1D1ZWL3_AUXPR</name>
<dbReference type="InterPro" id="IPR006186">
    <property type="entry name" value="Ser/Thr-sp_prot-phosphatase"/>
</dbReference>
<reference evidence="12" key="1">
    <citation type="submission" date="2015-08" db="EMBL/GenBank/DDBJ databases">
        <authorList>
            <person name="Babu N.S."/>
            <person name="Beckwith C.J."/>
            <person name="Beseler K.G."/>
            <person name="Brison A."/>
            <person name="Carone J.V."/>
            <person name="Caskin T.P."/>
            <person name="Diamond M."/>
            <person name="Durham M.E."/>
            <person name="Foxe J.M."/>
            <person name="Go M."/>
            <person name="Henderson B.A."/>
            <person name="Jones I.B."/>
            <person name="McGettigan J.A."/>
            <person name="Micheletti S.J."/>
            <person name="Nasrallah M.E."/>
            <person name="Ortiz D."/>
            <person name="Piller C.R."/>
            <person name="Privatt S.R."/>
            <person name="Schneider S.L."/>
            <person name="Sharp S."/>
            <person name="Smith T.C."/>
            <person name="Stanton J.D."/>
            <person name="Ullery H.E."/>
            <person name="Wilson R.J."/>
            <person name="Serrano M.G."/>
            <person name="Buck G."/>
            <person name="Lee V."/>
            <person name="Wang Y."/>
            <person name="Carvalho R."/>
            <person name="Voegtly L."/>
            <person name="Shi R."/>
            <person name="Duckworth R."/>
            <person name="Johnson A."/>
            <person name="Loviza R."/>
            <person name="Walstead R."/>
            <person name="Shah Z."/>
            <person name="Kiflezghi M."/>
            <person name="Wade K."/>
            <person name="Ball S.L."/>
            <person name="Bradley K.W."/>
            <person name="Asai D.J."/>
            <person name="Bowman C.A."/>
            <person name="Russell D.A."/>
            <person name="Pope W.H."/>
            <person name="Jacobs-Sera D."/>
            <person name="Hendrix R.W."/>
            <person name="Hatfull G.F."/>
        </authorList>
    </citation>
    <scope>NUCLEOTIDE SEQUENCE</scope>
</reference>
<dbReference type="InterPro" id="IPR041753">
    <property type="entry name" value="PP5_C"/>
</dbReference>
<dbReference type="PROSITE" id="PS50005">
    <property type="entry name" value="TPR"/>
    <property type="match status" value="2"/>
</dbReference>
<dbReference type="GO" id="GO:0046872">
    <property type="term" value="F:metal ion binding"/>
    <property type="evidence" value="ECO:0007669"/>
    <property type="project" value="UniProtKB-KW"/>
</dbReference>
<feature type="repeat" description="TPR" evidence="10">
    <location>
        <begin position="87"/>
        <end position="120"/>
    </location>
</feature>
<dbReference type="PRINTS" id="PR00114">
    <property type="entry name" value="STPHPHTASE"/>
</dbReference>
<feature type="active site" description="Proton donor/acceptor" evidence="9">
    <location>
        <position position="300"/>
    </location>
</feature>
<keyword evidence="8" id="KW-0464">Manganese</keyword>
<sequence length="496" mass="55127">MTGLTLADHEVSEASKQIAEDHKNRANEAFKAKHYQEAVDAYTAAIDANPRNAVYLSNRAFANLRLENLGSALADASAAIELDPTYAKAYYRRGDAAFALAHFKDAVRDFKAAARLAPRDPDLRRKLAEAEKQLKRARFEEALSQPDNDVPVSDTIVLDDVAIDSSYCGPALPTDENGAYFINLEFIESMLEAFKRGQTLHRRYVLWIVLEAQRLLKALPSLVHVDVPAGSHITVCGDTHGQFFDLLRIFQLGGAPSEANPYLFNGDFVDRGSWSMEVMLTLLAHKCLCPGAMHLTRGNHEAKSMNLIYGFYGEVREKCGPTAVEVFRETFCWLPLGYVLRDTVLVLHGGLFSDDGVRLDELAAIQRYREPPEAGHMCEMLWSDPKDTPGREPNKRGVGIAFGPDVTRAFLQDNGLSLLVRSHEVKDEGYEVAHDGYCITIFSAPNYCDQMGNKGAFIRFKGEDMVPAFTQFEAAPHPDVKPMKYAASMMNGMFGM</sequence>
<dbReference type="GO" id="GO:0004722">
    <property type="term" value="F:protein serine/threonine phosphatase activity"/>
    <property type="evidence" value="ECO:0007669"/>
    <property type="project" value="UniProtKB-EC"/>
</dbReference>
<gene>
    <name evidence="12" type="ORF">g.25578</name>
</gene>
<dbReference type="Pfam" id="PF13432">
    <property type="entry name" value="TPR_16"/>
    <property type="match status" value="1"/>
</dbReference>
<evidence type="ECO:0000256" key="2">
    <source>
        <dbReference type="ARBA" id="ARBA00008786"/>
    </source>
</evidence>
<evidence type="ECO:0000313" key="12">
    <source>
        <dbReference type="EMBL" id="JAT71348.1"/>
    </source>
</evidence>
<keyword evidence="7 10" id="KW-0802">TPR repeat</keyword>
<dbReference type="AlphaFoldDB" id="A0A1D1ZWL3"/>
<dbReference type="InterPro" id="IPR011990">
    <property type="entry name" value="TPR-like_helical_dom_sf"/>
</dbReference>
<dbReference type="InterPro" id="IPR051134">
    <property type="entry name" value="PPP_phosphatase"/>
</dbReference>
<dbReference type="CDD" id="cd07417">
    <property type="entry name" value="MPP_PP5_C"/>
    <property type="match status" value="1"/>
</dbReference>
<dbReference type="InterPro" id="IPR029052">
    <property type="entry name" value="Metallo-depent_PP-like"/>
</dbReference>
<evidence type="ECO:0000256" key="3">
    <source>
        <dbReference type="ARBA" id="ARBA00013081"/>
    </source>
</evidence>
<evidence type="ECO:0000256" key="10">
    <source>
        <dbReference type="PROSITE-ProRule" id="PRU00339"/>
    </source>
</evidence>
<dbReference type="EC" id="3.1.3.16" evidence="3"/>
<evidence type="ECO:0000259" key="11">
    <source>
        <dbReference type="SMART" id="SM00156"/>
    </source>
</evidence>